<proteinExistence type="predicted"/>
<protein>
    <recommendedName>
        <fullName evidence="3">RES domain-containing protein</fullName>
    </recommendedName>
</protein>
<reference evidence="2" key="1">
    <citation type="journal article" date="2019" name="Int. J. Syst. Evol. Microbiol.">
        <title>The Global Catalogue of Microorganisms (GCM) 10K type strain sequencing project: providing services to taxonomists for standard genome sequencing and annotation.</title>
        <authorList>
            <consortium name="The Broad Institute Genomics Platform"/>
            <consortium name="The Broad Institute Genome Sequencing Center for Infectious Disease"/>
            <person name="Wu L."/>
            <person name="Ma J."/>
        </authorList>
    </citation>
    <scope>NUCLEOTIDE SEQUENCE [LARGE SCALE GENOMIC DNA]</scope>
    <source>
        <strain evidence="2">JCM 18077</strain>
    </source>
</reference>
<sequence length="220" mass="23840">MKQTRSAATDADDEEIEMNQLTGPEILELKRQAFVARGLHGTATLDRAHPAGEAPPWAFTSAGAPWAEAWYVPGGWTRITPSGPSPDDRGCAEQVAWYALHKMYTLAATPDPAARLALGNRGPRLCTPPNAPRQLLRACDHTRSACWSDRARAEGDRQIVYSADEEDVSIVLAWEGFERNDDGTFKPAGVSRSCTTTRDADITAWADAAAAWLLHGAVAQ</sequence>
<accession>A0ABP8Z4K8</accession>
<evidence type="ECO:0008006" key="3">
    <source>
        <dbReference type="Google" id="ProtNLM"/>
    </source>
</evidence>
<evidence type="ECO:0000313" key="1">
    <source>
        <dbReference type="EMBL" id="GAA4746337.1"/>
    </source>
</evidence>
<keyword evidence="2" id="KW-1185">Reference proteome</keyword>
<evidence type="ECO:0000313" key="2">
    <source>
        <dbReference type="Proteomes" id="UP001500822"/>
    </source>
</evidence>
<dbReference type="EMBL" id="BAABIE010000005">
    <property type="protein sequence ID" value="GAA4746337.1"/>
    <property type="molecule type" value="Genomic_DNA"/>
</dbReference>
<name>A0ABP8Z4K8_9ACTN</name>
<organism evidence="1 2">
    <name type="scientific">Gordonia alkaliphila</name>
    <dbReference type="NCBI Taxonomy" id="1053547"/>
    <lineage>
        <taxon>Bacteria</taxon>
        <taxon>Bacillati</taxon>
        <taxon>Actinomycetota</taxon>
        <taxon>Actinomycetes</taxon>
        <taxon>Mycobacteriales</taxon>
        <taxon>Gordoniaceae</taxon>
        <taxon>Gordonia</taxon>
    </lineage>
</organism>
<dbReference type="RefSeq" id="WP_345313003.1">
    <property type="nucleotide sequence ID" value="NZ_BAABIE010000005.1"/>
</dbReference>
<comment type="caution">
    <text evidence="1">The sequence shown here is derived from an EMBL/GenBank/DDBJ whole genome shotgun (WGS) entry which is preliminary data.</text>
</comment>
<gene>
    <name evidence="1" type="ORF">GCM10023217_14970</name>
</gene>
<dbReference type="Proteomes" id="UP001500822">
    <property type="component" value="Unassembled WGS sequence"/>
</dbReference>